<dbReference type="STRING" id="362418.IW19_09510"/>
<keyword evidence="3" id="KW-1185">Reference proteome</keyword>
<keyword evidence="1" id="KW-1133">Transmembrane helix</keyword>
<feature type="transmembrane region" description="Helical" evidence="1">
    <location>
        <begin position="75"/>
        <end position="94"/>
    </location>
</feature>
<dbReference type="Proteomes" id="UP000028715">
    <property type="component" value="Unassembled WGS sequence"/>
</dbReference>
<feature type="transmembrane region" description="Helical" evidence="1">
    <location>
        <begin position="7"/>
        <end position="28"/>
    </location>
</feature>
<gene>
    <name evidence="2" type="ORF">IW19_09510</name>
</gene>
<accession>A0A085ZMS6</accession>
<evidence type="ECO:0000313" key="2">
    <source>
        <dbReference type="EMBL" id="KFF05740.1"/>
    </source>
</evidence>
<keyword evidence="1" id="KW-0472">Membrane</keyword>
<organism evidence="2 3">
    <name type="scientific">Flavobacterium reichenbachii</name>
    <dbReference type="NCBI Taxonomy" id="362418"/>
    <lineage>
        <taxon>Bacteria</taxon>
        <taxon>Pseudomonadati</taxon>
        <taxon>Bacteroidota</taxon>
        <taxon>Flavobacteriia</taxon>
        <taxon>Flavobacteriales</taxon>
        <taxon>Flavobacteriaceae</taxon>
        <taxon>Flavobacterium</taxon>
    </lineage>
</organism>
<dbReference type="AlphaFoldDB" id="A0A085ZMS6"/>
<comment type="caution">
    <text evidence="2">The sequence shown here is derived from an EMBL/GenBank/DDBJ whole genome shotgun (WGS) entry which is preliminary data.</text>
</comment>
<feature type="transmembrane region" description="Helical" evidence="1">
    <location>
        <begin position="114"/>
        <end position="140"/>
    </location>
</feature>
<dbReference type="eggNOG" id="ENOG5030R95">
    <property type="taxonomic scope" value="Bacteria"/>
</dbReference>
<proteinExistence type="predicted"/>
<dbReference type="OrthoDB" id="1366619at2"/>
<dbReference type="EMBL" id="JPRL01000001">
    <property type="protein sequence ID" value="KFF05740.1"/>
    <property type="molecule type" value="Genomic_DNA"/>
</dbReference>
<reference evidence="2 3" key="1">
    <citation type="submission" date="2014-07" db="EMBL/GenBank/DDBJ databases">
        <title>Genome of Flavobacterium reichenbachii LMG 25512.</title>
        <authorList>
            <person name="Stropko S.J."/>
            <person name="Pipes S.E."/>
            <person name="Newman J.D."/>
        </authorList>
    </citation>
    <scope>NUCLEOTIDE SEQUENCE [LARGE SCALE GENOMIC DNA]</scope>
    <source>
        <strain evidence="2 3">LMG 25512</strain>
    </source>
</reference>
<keyword evidence="1" id="KW-0812">Transmembrane</keyword>
<feature type="transmembrane region" description="Helical" evidence="1">
    <location>
        <begin position="43"/>
        <end position="63"/>
    </location>
</feature>
<protein>
    <submittedName>
        <fullName evidence="2">Uncharacterized protein</fullName>
    </submittedName>
</protein>
<sequence>MIKNKIVFGTFIILLLILFPYSILLLIFHSDILSSVIPGWNTTIYPIGAIIKLPVLSITVYYFWKLSKITKEIDLKKVIVYLLLTIPAVIITKLNLFQLVNFGLTTPENFESQIIIVVIINIIANTLFFTGQILFGFYYIKQTKKLT</sequence>
<name>A0A085ZMS6_9FLAO</name>
<evidence type="ECO:0000313" key="3">
    <source>
        <dbReference type="Proteomes" id="UP000028715"/>
    </source>
</evidence>
<evidence type="ECO:0000256" key="1">
    <source>
        <dbReference type="SAM" id="Phobius"/>
    </source>
</evidence>